<dbReference type="InterPro" id="IPR010559">
    <property type="entry name" value="Sig_transdc_His_kin_internal"/>
</dbReference>
<dbReference type="InterPro" id="IPR003660">
    <property type="entry name" value="HAMP_dom"/>
</dbReference>
<evidence type="ECO:0000313" key="10">
    <source>
        <dbReference type="Proteomes" id="UP001519287"/>
    </source>
</evidence>
<dbReference type="PANTHER" id="PTHR34220:SF7">
    <property type="entry name" value="SENSOR HISTIDINE KINASE YPDA"/>
    <property type="match status" value="1"/>
</dbReference>
<dbReference type="SMART" id="SM00304">
    <property type="entry name" value="HAMP"/>
    <property type="match status" value="1"/>
</dbReference>
<sequence>MRSPSDKQPKLTIFYKLVGTLLFITIPIYVISLVMNQRAADIVRNEISNSMEQKTDYALNSIETEIERIVGLQRAFINDPDLNDLSIRSQSLNDYEKTKAFNDLSYKIAMLASSSKFIKEAFVIMPNINKRLSSMSAVELMDENEYEALKMVSESPLHSVYVDGRLLLPIGFPNTTRTQFVLVIELSMIDLGREVHFFQSYPNSATYLVDHYNQQTLYKNVPGIDLESIINPYMSKQQRLIIEGSPYLIFQKTSDLLQWGLMMILPENDVLYPVYSFQKWYWYLTLFAIIIVFASSYMIYRLIHTPLKKMVSAFKKVELGSLEVTIERKENDEFQYLYMQFNKTVRHLKQLIQQVYEKTIYSQQAELKQLQSQINPHFFYNSLYILYMMAHAEDTEGTKKLSKYLGDYFKFITYNKSDMVDLALELEHAKTYASIQQLRFGSRISCEFIVEGDLSAWVVPRLIIQPILENAFVHGLENTESDGEVSVKLACDSAQLTVSITDNGRGMQAGQLEELNTGLSSNRAEGDIHGIYNVHRRLRLLYGSGCGVRLTGNDTGGVTVTMHLSKAASPGLIEGG</sequence>
<organism evidence="9 10">
    <name type="scientific">Paenibacillus eucommiae</name>
    <dbReference type="NCBI Taxonomy" id="1355755"/>
    <lineage>
        <taxon>Bacteria</taxon>
        <taxon>Bacillati</taxon>
        <taxon>Bacillota</taxon>
        <taxon>Bacilli</taxon>
        <taxon>Bacillales</taxon>
        <taxon>Paenibacillaceae</taxon>
        <taxon>Paenibacillus</taxon>
    </lineage>
</organism>
<dbReference type="InterPro" id="IPR050640">
    <property type="entry name" value="Bact_2-comp_sensor_kinase"/>
</dbReference>
<keyword evidence="10" id="KW-1185">Reference proteome</keyword>
<protein>
    <submittedName>
        <fullName evidence="9">Two-component system sensor histidine kinase YesM</fullName>
        <ecNumber evidence="9">2.7.13.3</ecNumber>
    </submittedName>
</protein>
<evidence type="ECO:0000256" key="1">
    <source>
        <dbReference type="ARBA" id="ARBA00004651"/>
    </source>
</evidence>
<dbReference type="PANTHER" id="PTHR34220">
    <property type="entry name" value="SENSOR HISTIDINE KINASE YPDA"/>
    <property type="match status" value="1"/>
</dbReference>
<dbReference type="InterPro" id="IPR003594">
    <property type="entry name" value="HATPase_dom"/>
</dbReference>
<evidence type="ECO:0000256" key="7">
    <source>
        <dbReference type="SAM" id="Phobius"/>
    </source>
</evidence>
<dbReference type="CDD" id="cd06225">
    <property type="entry name" value="HAMP"/>
    <property type="match status" value="1"/>
</dbReference>
<keyword evidence="6 7" id="KW-0472">Membrane</keyword>
<keyword evidence="2" id="KW-1003">Cell membrane</keyword>
<comment type="caution">
    <text evidence="9">The sequence shown here is derived from an EMBL/GenBank/DDBJ whole genome shotgun (WGS) entry which is preliminary data.</text>
</comment>
<dbReference type="PROSITE" id="PS50885">
    <property type="entry name" value="HAMP"/>
    <property type="match status" value="1"/>
</dbReference>
<keyword evidence="3" id="KW-0597">Phosphoprotein</keyword>
<evidence type="ECO:0000256" key="2">
    <source>
        <dbReference type="ARBA" id="ARBA00022475"/>
    </source>
</evidence>
<keyword evidence="4 9" id="KW-0808">Transferase</keyword>
<dbReference type="Proteomes" id="UP001519287">
    <property type="component" value="Unassembled WGS sequence"/>
</dbReference>
<gene>
    <name evidence="9" type="ORF">J2Z66_005372</name>
</gene>
<evidence type="ECO:0000256" key="4">
    <source>
        <dbReference type="ARBA" id="ARBA00022679"/>
    </source>
</evidence>
<evidence type="ECO:0000256" key="5">
    <source>
        <dbReference type="ARBA" id="ARBA00022777"/>
    </source>
</evidence>
<dbReference type="InterPro" id="IPR036890">
    <property type="entry name" value="HATPase_C_sf"/>
</dbReference>
<keyword evidence="7" id="KW-1133">Transmembrane helix</keyword>
<keyword evidence="7" id="KW-0812">Transmembrane</keyword>
<evidence type="ECO:0000256" key="6">
    <source>
        <dbReference type="ARBA" id="ARBA00023136"/>
    </source>
</evidence>
<evidence type="ECO:0000313" key="9">
    <source>
        <dbReference type="EMBL" id="MBP1993746.1"/>
    </source>
</evidence>
<feature type="transmembrane region" description="Helical" evidence="7">
    <location>
        <begin position="12"/>
        <end position="35"/>
    </location>
</feature>
<proteinExistence type="predicted"/>
<dbReference type="GO" id="GO:0004673">
    <property type="term" value="F:protein histidine kinase activity"/>
    <property type="evidence" value="ECO:0007669"/>
    <property type="project" value="UniProtKB-EC"/>
</dbReference>
<keyword evidence="5 9" id="KW-0418">Kinase</keyword>
<dbReference type="SUPFAM" id="SSF158472">
    <property type="entry name" value="HAMP domain-like"/>
    <property type="match status" value="1"/>
</dbReference>
<dbReference type="SUPFAM" id="SSF55874">
    <property type="entry name" value="ATPase domain of HSP90 chaperone/DNA topoisomerase II/histidine kinase"/>
    <property type="match status" value="1"/>
</dbReference>
<name>A0ABS4J3S1_9BACL</name>
<reference evidence="9 10" key="1">
    <citation type="submission" date="2021-03" db="EMBL/GenBank/DDBJ databases">
        <title>Genomic Encyclopedia of Type Strains, Phase IV (KMG-IV): sequencing the most valuable type-strain genomes for metagenomic binning, comparative biology and taxonomic classification.</title>
        <authorList>
            <person name="Goeker M."/>
        </authorList>
    </citation>
    <scope>NUCLEOTIDE SEQUENCE [LARGE SCALE GENOMIC DNA]</scope>
    <source>
        <strain evidence="9 10">DSM 26048</strain>
    </source>
</reference>
<dbReference type="EC" id="2.7.13.3" evidence="9"/>
<evidence type="ECO:0000259" key="8">
    <source>
        <dbReference type="PROSITE" id="PS50885"/>
    </source>
</evidence>
<dbReference type="Gene3D" id="3.30.565.10">
    <property type="entry name" value="Histidine kinase-like ATPase, C-terminal domain"/>
    <property type="match status" value="1"/>
</dbReference>
<dbReference type="RefSeq" id="WP_209975624.1">
    <property type="nucleotide sequence ID" value="NZ_JAGGLB010000020.1"/>
</dbReference>
<feature type="domain" description="HAMP" evidence="8">
    <location>
        <begin position="301"/>
        <end position="353"/>
    </location>
</feature>
<comment type="subcellular location">
    <subcellularLocation>
        <location evidence="1">Cell membrane</location>
        <topology evidence="1">Multi-pass membrane protein</topology>
    </subcellularLocation>
</comment>
<dbReference type="Pfam" id="PF02518">
    <property type="entry name" value="HATPase_c"/>
    <property type="match status" value="1"/>
</dbReference>
<feature type="transmembrane region" description="Helical" evidence="7">
    <location>
        <begin position="280"/>
        <end position="300"/>
    </location>
</feature>
<dbReference type="Pfam" id="PF06580">
    <property type="entry name" value="His_kinase"/>
    <property type="match status" value="1"/>
</dbReference>
<evidence type="ECO:0000256" key="3">
    <source>
        <dbReference type="ARBA" id="ARBA00022553"/>
    </source>
</evidence>
<accession>A0ABS4J3S1</accession>
<dbReference type="EMBL" id="JAGGLB010000020">
    <property type="protein sequence ID" value="MBP1993746.1"/>
    <property type="molecule type" value="Genomic_DNA"/>
</dbReference>
<dbReference type="Gene3D" id="6.10.340.10">
    <property type="match status" value="1"/>
</dbReference>